<evidence type="ECO:0000256" key="2">
    <source>
        <dbReference type="ARBA" id="ARBA00022670"/>
    </source>
</evidence>
<feature type="chain" id="PRO_5047214812" description="Trypsin" evidence="6">
    <location>
        <begin position="31"/>
        <end position="247"/>
    </location>
</feature>
<proteinExistence type="inferred from homology"/>
<gene>
    <name evidence="7" type="ORF">LX13_001084</name>
</gene>
<evidence type="ECO:0000256" key="3">
    <source>
        <dbReference type="ARBA" id="ARBA00022801"/>
    </source>
</evidence>
<organism evidence="7 8">
    <name type="scientific">Williamsia maris</name>
    <dbReference type="NCBI Taxonomy" id="72806"/>
    <lineage>
        <taxon>Bacteria</taxon>
        <taxon>Bacillati</taxon>
        <taxon>Actinomycetota</taxon>
        <taxon>Actinomycetes</taxon>
        <taxon>Mycobacteriales</taxon>
        <taxon>Nocardiaceae</taxon>
        <taxon>Williamsia</taxon>
    </lineage>
</organism>
<keyword evidence="3" id="KW-0378">Hydrolase</keyword>
<dbReference type="RefSeq" id="WP_253660269.1">
    <property type="nucleotide sequence ID" value="NZ_BAAAJQ010000001.1"/>
</dbReference>
<dbReference type="InterPro" id="IPR043504">
    <property type="entry name" value="Peptidase_S1_PA_chymotrypsin"/>
</dbReference>
<protein>
    <recommendedName>
        <fullName evidence="9">Trypsin</fullName>
    </recommendedName>
</protein>
<sequence length="247" mass="24247">MTARRRVRLSVLVVALVIASVSGGLGSAQAAPNVTVGGGAGVLIGTGSSAQLCTLNSIGRDRFGGLVGLTAGHCASVGETVRLENAAGSGVIGVVRASTRTAAPSSVSGLDYAVIGFDTGKVRPTAARGRVVIAGIGRDPAIGATACKQGRTTGYSCGPVLRRLSATTIIVATCAQPGDSGGPVVAGDRVVGLLRGSVVYSGVAGSAYPSCSTRADAARTPLAATSMGAILADLDRVGRVGAGYRPV</sequence>
<evidence type="ECO:0000256" key="1">
    <source>
        <dbReference type="ARBA" id="ARBA00007664"/>
    </source>
</evidence>
<keyword evidence="4" id="KW-0720">Serine protease</keyword>
<feature type="signal peptide" evidence="6">
    <location>
        <begin position="1"/>
        <end position="30"/>
    </location>
</feature>
<dbReference type="EMBL" id="JAMTCJ010000001">
    <property type="protein sequence ID" value="MCP2175277.1"/>
    <property type="molecule type" value="Genomic_DNA"/>
</dbReference>
<reference evidence="7 8" key="1">
    <citation type="submission" date="2022-06" db="EMBL/GenBank/DDBJ databases">
        <title>Genomic Encyclopedia of Archaeal and Bacterial Type Strains, Phase II (KMG-II): from individual species to whole genera.</title>
        <authorList>
            <person name="Goeker M."/>
        </authorList>
    </citation>
    <scope>NUCLEOTIDE SEQUENCE [LARGE SCALE GENOMIC DNA]</scope>
    <source>
        <strain evidence="7 8">DSM 44693</strain>
    </source>
</reference>
<comment type="caution">
    <text evidence="7">The sequence shown here is derived from an EMBL/GenBank/DDBJ whole genome shotgun (WGS) entry which is preliminary data.</text>
</comment>
<evidence type="ECO:0000256" key="4">
    <source>
        <dbReference type="ARBA" id="ARBA00022825"/>
    </source>
</evidence>
<accession>A0ABT1HBH7</accession>
<evidence type="ECO:0000313" key="8">
    <source>
        <dbReference type="Proteomes" id="UP001206895"/>
    </source>
</evidence>
<name>A0ABT1HBH7_9NOCA</name>
<evidence type="ECO:0000313" key="7">
    <source>
        <dbReference type="EMBL" id="MCP2175277.1"/>
    </source>
</evidence>
<keyword evidence="8" id="KW-1185">Reference proteome</keyword>
<keyword evidence="6" id="KW-0732">Signal</keyword>
<dbReference type="InterPro" id="IPR001316">
    <property type="entry name" value="Pept_S1A_streptogrisin"/>
</dbReference>
<evidence type="ECO:0000256" key="6">
    <source>
        <dbReference type="SAM" id="SignalP"/>
    </source>
</evidence>
<dbReference type="PRINTS" id="PR00861">
    <property type="entry name" value="ALYTICPTASE"/>
</dbReference>
<dbReference type="InterPro" id="IPR009003">
    <property type="entry name" value="Peptidase_S1_PA"/>
</dbReference>
<comment type="similarity">
    <text evidence="1">Belongs to the peptidase S1 family.</text>
</comment>
<keyword evidence="2" id="KW-0645">Protease</keyword>
<dbReference type="Proteomes" id="UP001206895">
    <property type="component" value="Unassembled WGS sequence"/>
</dbReference>
<dbReference type="SUPFAM" id="SSF50494">
    <property type="entry name" value="Trypsin-like serine proteases"/>
    <property type="match status" value="1"/>
</dbReference>
<dbReference type="Gene3D" id="2.40.10.10">
    <property type="entry name" value="Trypsin-like serine proteases"/>
    <property type="match status" value="2"/>
</dbReference>
<evidence type="ECO:0008006" key="9">
    <source>
        <dbReference type="Google" id="ProtNLM"/>
    </source>
</evidence>
<evidence type="ECO:0000256" key="5">
    <source>
        <dbReference type="ARBA" id="ARBA00023157"/>
    </source>
</evidence>
<keyword evidence="5" id="KW-1015">Disulfide bond</keyword>